<evidence type="ECO:0000313" key="2">
    <source>
        <dbReference type="EMBL" id="RHH08807.1"/>
    </source>
</evidence>
<organism evidence="2 3">
    <name type="scientific">Bacteroides fragilis</name>
    <dbReference type="NCBI Taxonomy" id="817"/>
    <lineage>
        <taxon>Bacteria</taxon>
        <taxon>Pseudomonadati</taxon>
        <taxon>Bacteroidota</taxon>
        <taxon>Bacteroidia</taxon>
        <taxon>Bacteroidales</taxon>
        <taxon>Bacteroidaceae</taxon>
        <taxon>Bacteroides</taxon>
    </lineage>
</organism>
<feature type="transmembrane region" description="Helical" evidence="1">
    <location>
        <begin position="53"/>
        <end position="74"/>
    </location>
</feature>
<keyword evidence="1" id="KW-1133">Transmembrane helix</keyword>
<protein>
    <recommendedName>
        <fullName evidence="4">Transmembrane protein</fullName>
    </recommendedName>
</protein>
<evidence type="ECO:0008006" key="4">
    <source>
        <dbReference type="Google" id="ProtNLM"/>
    </source>
</evidence>
<name>A0A396BR54_BACFG</name>
<dbReference type="Proteomes" id="UP000266644">
    <property type="component" value="Unassembled WGS sequence"/>
</dbReference>
<keyword evidence="1" id="KW-0472">Membrane</keyword>
<gene>
    <name evidence="2" type="ORF">DW228_16570</name>
</gene>
<accession>A0A396BR54</accession>
<evidence type="ECO:0000313" key="3">
    <source>
        <dbReference type="Proteomes" id="UP000266644"/>
    </source>
</evidence>
<dbReference type="AlphaFoldDB" id="A0A396BR54"/>
<reference evidence="2 3" key="1">
    <citation type="submission" date="2018-08" db="EMBL/GenBank/DDBJ databases">
        <title>A genome reference for cultivated species of the human gut microbiota.</title>
        <authorList>
            <person name="Zou Y."/>
            <person name="Xue W."/>
            <person name="Luo G."/>
        </authorList>
    </citation>
    <scope>NUCLEOTIDE SEQUENCE [LARGE SCALE GENOMIC DNA]</scope>
    <source>
        <strain evidence="2 3">AM18-6</strain>
    </source>
</reference>
<comment type="caution">
    <text evidence="2">The sequence shown here is derived from an EMBL/GenBank/DDBJ whole genome shotgun (WGS) entry which is preliminary data.</text>
</comment>
<keyword evidence="1" id="KW-0812">Transmembrane</keyword>
<dbReference type="EMBL" id="QRJE01000027">
    <property type="protein sequence ID" value="RHH08807.1"/>
    <property type="molecule type" value="Genomic_DNA"/>
</dbReference>
<evidence type="ECO:0000256" key="1">
    <source>
        <dbReference type="SAM" id="Phobius"/>
    </source>
</evidence>
<proteinExistence type="predicted"/>
<sequence>MLISFPGNAYCFCRKSRLFTSSTPALHLRKTGFPAFLPLVCRSFKESLFVKQLISFLNVFLSVVIPFFMIFPLFPDIEPGSPPYPPLWRILYLNCSSFSE</sequence>